<gene>
    <name evidence="2" type="ORF">FSZ31_10790</name>
</gene>
<evidence type="ECO:0000313" key="2">
    <source>
        <dbReference type="EMBL" id="TXC68177.1"/>
    </source>
</evidence>
<dbReference type="AlphaFoldDB" id="A0A5C6U5R2"/>
<evidence type="ECO:0000256" key="1">
    <source>
        <dbReference type="SAM" id="SignalP"/>
    </source>
</evidence>
<proteinExistence type="predicted"/>
<organism evidence="2 3">
    <name type="scientific">Flavisphingopyxis soli</name>
    <dbReference type="NCBI Taxonomy" id="2601267"/>
    <lineage>
        <taxon>Bacteria</taxon>
        <taxon>Pseudomonadati</taxon>
        <taxon>Pseudomonadota</taxon>
        <taxon>Alphaproteobacteria</taxon>
        <taxon>Sphingomonadales</taxon>
        <taxon>Sphingopyxidaceae</taxon>
        <taxon>Flavisphingopyxis</taxon>
    </lineage>
</organism>
<dbReference type="Proteomes" id="UP000321129">
    <property type="component" value="Unassembled WGS sequence"/>
</dbReference>
<feature type="signal peptide" evidence="1">
    <location>
        <begin position="1"/>
        <end position="21"/>
    </location>
</feature>
<evidence type="ECO:0000313" key="3">
    <source>
        <dbReference type="Proteomes" id="UP000321129"/>
    </source>
</evidence>
<accession>A0A5C6U5R2</accession>
<dbReference type="RefSeq" id="WP_147123397.1">
    <property type="nucleotide sequence ID" value="NZ_VOPY01000003.1"/>
</dbReference>
<reference evidence="2 3" key="1">
    <citation type="submission" date="2019-08" db="EMBL/GenBank/DDBJ databases">
        <title>Sphingorhabdus soil sp. nov., isolated from arctic soil.</title>
        <authorList>
            <person name="Liu Y."/>
        </authorList>
    </citation>
    <scope>NUCLEOTIDE SEQUENCE [LARGE SCALE GENOMIC DNA]</scope>
    <source>
        <strain evidence="2 3">D-2Q-5-6</strain>
    </source>
</reference>
<sequence length="97" mass="10228">MRMTQILIAAMVLATPVATDAQEGWGQISFENRTTAAADFYVDGDYGCRALAGLFCTVQARVGVHTLSIQTVDGRSASQPGAEVVQGGVFTWTVSEG</sequence>
<dbReference type="EMBL" id="VOPY01000003">
    <property type="protein sequence ID" value="TXC68177.1"/>
    <property type="molecule type" value="Genomic_DNA"/>
</dbReference>
<keyword evidence="3" id="KW-1185">Reference proteome</keyword>
<name>A0A5C6U5R2_9SPHN</name>
<protein>
    <submittedName>
        <fullName evidence="2">Uncharacterized protein</fullName>
    </submittedName>
</protein>
<feature type="chain" id="PRO_5023021599" evidence="1">
    <location>
        <begin position="22"/>
        <end position="97"/>
    </location>
</feature>
<keyword evidence="1" id="KW-0732">Signal</keyword>
<comment type="caution">
    <text evidence="2">The sequence shown here is derived from an EMBL/GenBank/DDBJ whole genome shotgun (WGS) entry which is preliminary data.</text>
</comment>